<proteinExistence type="predicted"/>
<organism evidence="1">
    <name type="scientific">Arion vulgaris</name>
    <dbReference type="NCBI Taxonomy" id="1028688"/>
    <lineage>
        <taxon>Eukaryota</taxon>
        <taxon>Metazoa</taxon>
        <taxon>Spiralia</taxon>
        <taxon>Lophotrochozoa</taxon>
        <taxon>Mollusca</taxon>
        <taxon>Gastropoda</taxon>
        <taxon>Heterobranchia</taxon>
        <taxon>Euthyneura</taxon>
        <taxon>Panpulmonata</taxon>
        <taxon>Eupulmonata</taxon>
        <taxon>Stylommatophora</taxon>
        <taxon>Helicina</taxon>
        <taxon>Arionoidea</taxon>
        <taxon>Arionidae</taxon>
        <taxon>Arion</taxon>
    </lineage>
</organism>
<dbReference type="EMBL" id="HACG01039812">
    <property type="protein sequence ID" value="CEK86677.1"/>
    <property type="molecule type" value="Transcribed_RNA"/>
</dbReference>
<dbReference type="AlphaFoldDB" id="A0A0B7B1B6"/>
<reference evidence="1" key="1">
    <citation type="submission" date="2014-12" db="EMBL/GenBank/DDBJ databases">
        <title>Insight into the proteome of Arion vulgaris.</title>
        <authorList>
            <person name="Aradska J."/>
            <person name="Bulat T."/>
            <person name="Smidak R."/>
            <person name="Sarate P."/>
            <person name="Gangsoo J."/>
            <person name="Sialana F."/>
            <person name="Bilban M."/>
            <person name="Lubec G."/>
        </authorList>
    </citation>
    <scope>NUCLEOTIDE SEQUENCE</scope>
    <source>
        <tissue evidence="1">Skin</tissue>
    </source>
</reference>
<evidence type="ECO:0000313" key="1">
    <source>
        <dbReference type="EMBL" id="CEK86677.1"/>
    </source>
</evidence>
<name>A0A0B7B1B6_9EUPU</name>
<accession>A0A0B7B1B6</accession>
<sequence>MNIFSLIEQNMMCTQKKNKKTIDNLLLCTQISALSHTNSDLVHMCGLDCTAEKTLHNTPNSITRSSNHLSWSTYMFIICVEDLKLHNSESIYSRVSTWPDAAIN</sequence>
<protein>
    <submittedName>
        <fullName evidence="1">Uncharacterized protein</fullName>
    </submittedName>
</protein>
<gene>
    <name evidence="1" type="primary">ORF155096</name>
</gene>